<dbReference type="Proteomes" id="UP000317935">
    <property type="component" value="Chromosome"/>
</dbReference>
<sequence>MRKFYGALVAGVVFFGCAHVENRAQLAQFSTAYYATQHAQADKMSKDFISKDKKNRDTPLWNLENGVNAFMMGNYDSSVKTLDMANKTFDTNYKNMEKGIAKAGAATYGSAANIPYEGHMYEWTLTNYYMALDYMFLNKKQDARVEFNRTIERQRRIKDAYRKEIAKAQEQAEKAKSKNSNKFTSMLAGTNQMDVELKQTYSNLEKFKAYDGFINPMVSYVSGLFFCSNKDAKGLDDLKEAYGVSQNPVVAQDIKNFKHGSKEKFTWVIVEDGKQPTLKEYKIDAINLALPLLVPGEDFHKSFQLVVENKVQNLSVLSNFGAIVGKEYQTTLPTIKARAITSAILKTGTEEGLKAAGQYAGGYGGLAASIGGAAMHAANKASTAADTRSSNIFPNIVYVGRIKNSEANNFALNVDNNPSLHATFHMITCDAEHGASLAHGAKDHQVCINTNNIIFVRSLPSSLNVKVLSLR</sequence>
<gene>
    <name evidence="1" type="ORF">SNTW_11160</name>
</gene>
<accession>A0A6J4CYM5</accession>
<protein>
    <submittedName>
        <fullName evidence="1">Lipoprotein</fullName>
    </submittedName>
</protein>
<dbReference type="GeneID" id="56928335"/>
<organism evidence="1 2">
    <name type="scientific">Helicobacter suis</name>
    <dbReference type="NCBI Taxonomy" id="104628"/>
    <lineage>
        <taxon>Bacteria</taxon>
        <taxon>Pseudomonadati</taxon>
        <taxon>Campylobacterota</taxon>
        <taxon>Epsilonproteobacteria</taxon>
        <taxon>Campylobacterales</taxon>
        <taxon>Helicobacteraceae</taxon>
        <taxon>Helicobacter</taxon>
    </lineage>
</organism>
<dbReference type="PROSITE" id="PS51257">
    <property type="entry name" value="PROKAR_LIPOPROTEIN"/>
    <property type="match status" value="1"/>
</dbReference>
<name>A0A6J4CYM5_9HELI</name>
<proteinExistence type="predicted"/>
<evidence type="ECO:0000313" key="1">
    <source>
        <dbReference type="EMBL" id="BCD70471.1"/>
    </source>
</evidence>
<dbReference type="EMBL" id="AP019774">
    <property type="protein sequence ID" value="BCD70471.1"/>
    <property type="molecule type" value="Genomic_DNA"/>
</dbReference>
<reference evidence="1 2" key="1">
    <citation type="submission" date="2019-06" db="EMBL/GenBank/DDBJ databases">
        <title>Complete genome sequence of Helicobacter suis SNTW101c.</title>
        <authorList>
            <person name="Rimbara E."/>
            <person name="Suzuki M."/>
            <person name="Matsui H."/>
            <person name="Nakamura M."/>
            <person name="Mori S."/>
            <person name="Shibayama K."/>
        </authorList>
    </citation>
    <scope>NUCLEOTIDE SEQUENCE [LARGE SCALE GENOMIC DNA]</scope>
    <source>
        <strain evidence="1 2">SNTW101c</strain>
    </source>
</reference>
<keyword evidence="1" id="KW-0449">Lipoprotein</keyword>
<dbReference type="RefSeq" id="WP_034376330.1">
    <property type="nucleotide sequence ID" value="NZ_AP019774.1"/>
</dbReference>
<dbReference type="OrthoDB" id="5329991at2"/>
<dbReference type="AlphaFoldDB" id="A0A6J4CYM5"/>
<evidence type="ECO:0000313" key="2">
    <source>
        <dbReference type="Proteomes" id="UP000317935"/>
    </source>
</evidence>